<feature type="transmembrane region" description="Helical" evidence="1">
    <location>
        <begin position="162"/>
        <end position="182"/>
    </location>
</feature>
<feature type="transmembrane region" description="Helical" evidence="1">
    <location>
        <begin position="85"/>
        <end position="106"/>
    </location>
</feature>
<feature type="transmembrane region" description="Helical" evidence="1">
    <location>
        <begin position="335"/>
        <end position="358"/>
    </location>
</feature>
<feature type="transmembrane region" description="Helical" evidence="1">
    <location>
        <begin position="20"/>
        <end position="39"/>
    </location>
</feature>
<evidence type="ECO:0000256" key="1">
    <source>
        <dbReference type="SAM" id="Phobius"/>
    </source>
</evidence>
<feature type="transmembrane region" description="Helical" evidence="1">
    <location>
        <begin position="812"/>
        <end position="831"/>
    </location>
</feature>
<gene>
    <name evidence="2" type="ORF">WMO28_02725</name>
</gene>
<protein>
    <submittedName>
        <fullName evidence="2">YfhO family protein</fullName>
    </submittedName>
</protein>
<proteinExistence type="predicted"/>
<keyword evidence="1" id="KW-0812">Transmembrane</keyword>
<feature type="transmembrane region" description="Helical" evidence="1">
    <location>
        <begin position="417"/>
        <end position="435"/>
    </location>
</feature>
<keyword evidence="3" id="KW-1185">Reference proteome</keyword>
<comment type="caution">
    <text evidence="2">The sequence shown here is derived from an EMBL/GenBank/DDBJ whole genome shotgun (WGS) entry which is preliminary data.</text>
</comment>
<dbReference type="InterPro" id="IPR018580">
    <property type="entry name" value="Uncharacterised_YfhO"/>
</dbReference>
<keyword evidence="1" id="KW-1133">Transmembrane helix</keyword>
<feature type="transmembrane region" description="Helical" evidence="1">
    <location>
        <begin position="364"/>
        <end position="381"/>
    </location>
</feature>
<dbReference type="RefSeq" id="WP_349055985.1">
    <property type="nucleotide sequence ID" value="NZ_JBBMEJ010000002.1"/>
</dbReference>
<feature type="transmembrane region" description="Helical" evidence="1">
    <location>
        <begin position="115"/>
        <end position="135"/>
    </location>
</feature>
<name>A0ABV1BCE6_9FIRM</name>
<dbReference type="PANTHER" id="PTHR38454:SF1">
    <property type="entry name" value="INTEGRAL MEMBRANE PROTEIN"/>
    <property type="match status" value="1"/>
</dbReference>
<feature type="transmembrane region" description="Helical" evidence="1">
    <location>
        <begin position="456"/>
        <end position="475"/>
    </location>
</feature>
<organism evidence="2 3">
    <name type="scientific">Blautia aquisgranensis</name>
    <dbReference type="NCBI Taxonomy" id="3133153"/>
    <lineage>
        <taxon>Bacteria</taxon>
        <taxon>Bacillati</taxon>
        <taxon>Bacillota</taxon>
        <taxon>Clostridia</taxon>
        <taxon>Lachnospirales</taxon>
        <taxon>Lachnospiraceae</taxon>
        <taxon>Blautia</taxon>
    </lineage>
</organism>
<dbReference type="EMBL" id="JBBMEJ010000002">
    <property type="protein sequence ID" value="MEQ2369864.1"/>
    <property type="molecule type" value="Genomic_DNA"/>
</dbReference>
<reference evidence="2 3" key="1">
    <citation type="submission" date="2024-03" db="EMBL/GenBank/DDBJ databases">
        <title>Human intestinal bacterial collection.</title>
        <authorList>
            <person name="Pauvert C."/>
            <person name="Hitch T.C.A."/>
            <person name="Clavel T."/>
        </authorList>
    </citation>
    <scope>NUCLEOTIDE SEQUENCE [LARGE SCALE GENOMIC DNA]</scope>
    <source>
        <strain evidence="2 3">CLA-JM-H16</strain>
    </source>
</reference>
<sequence>MRSIKKRNIVNNDKKGNPGWVYILAFLFPVIIFVTGFALKGVYPFGENSALVVDGVHQYTAFYKELASQLKKGLDWTYSTHAMGYNFYGLFCYYLCSPFSLLVLLLMKFMYVNEAVTVTILIKVGLCSVSMAWYSGKKYPGRGGMAVSLGCMYGLSNFMLGYYSNVMWLDCIMLLPVLAYLIEQMVCTGKWKFYCMILGYCILTSYYMGFMLCTFAGLYYIANLITAEHRAEKIHCSLLKFTGASVMGAGLAGITLIPGITAVSRTVAAAEAGTGLSGVYGNIWKQLSAFMEDSMSFVKSGEQGDVNLYCGCAVLLLAGIYFFNREIRVVEKIVMGILSVLYFAGFHVTVLNLLFHGLHKPVGIPNRFAFILIFLILRIGCDAWGKAADASRRGILAGFAAAEIFCTVIGIKSGKTWEIVITDVVIALLFCPVWMEHWICGKMLKKRLAGVESRKLVSLMLMMLILAETGIHGIVSITDNGTASRDIYVESEQETKELLSSAGSDQNEYRAVIVNPLVRNEELLYQLNGVSMYSSTNTEEMWNFVNNMGFENLENRFQYAGATEVMDMLLGVKYLLCRNTRTLNTSYEKIGESLSFDLYENPRALQTGYMVDASAMDYVLEGNILNNPMEMQNRLLRGIAGTRLYKLKNISSETTLTGMSAFNIRLKKGEHGYLYIPGTEPDTVTINGQEQKSDYWNNNFLDLGTYDTETIVHVTAGSGVHEAVLGTYQETELDKIYEKLSAEQADLTSGTSSISVNQDGMFMISCFYDPDVRIYVDGKEAVTQSLQGLTEVKLSAGTHTVEMKYETPGLKVGAVLSILILIMMGISNLWWMRKKRSAILSDRSGGHN</sequence>
<evidence type="ECO:0000313" key="3">
    <source>
        <dbReference type="Proteomes" id="UP001473063"/>
    </source>
</evidence>
<keyword evidence="1" id="KW-0472">Membrane</keyword>
<accession>A0ABV1BCE6</accession>
<dbReference type="Pfam" id="PF09586">
    <property type="entry name" value="YfhO"/>
    <property type="match status" value="1"/>
</dbReference>
<dbReference type="Proteomes" id="UP001473063">
    <property type="component" value="Unassembled WGS sequence"/>
</dbReference>
<feature type="transmembrane region" description="Helical" evidence="1">
    <location>
        <begin position="194"/>
        <end position="222"/>
    </location>
</feature>
<evidence type="ECO:0000313" key="2">
    <source>
        <dbReference type="EMBL" id="MEQ2369864.1"/>
    </source>
</evidence>
<dbReference type="PANTHER" id="PTHR38454">
    <property type="entry name" value="INTEGRAL MEMBRANE PROTEIN-RELATED"/>
    <property type="match status" value="1"/>
</dbReference>
<feature type="transmembrane region" description="Helical" evidence="1">
    <location>
        <begin position="393"/>
        <end position="411"/>
    </location>
</feature>
<feature type="transmembrane region" description="Helical" evidence="1">
    <location>
        <begin position="306"/>
        <end position="323"/>
    </location>
</feature>